<feature type="compositionally biased region" description="Polar residues" evidence="12">
    <location>
        <begin position="392"/>
        <end position="402"/>
    </location>
</feature>
<dbReference type="CDD" id="cd17920">
    <property type="entry name" value="DEXHc_RecQ"/>
    <property type="match status" value="1"/>
</dbReference>
<feature type="compositionally biased region" description="Gly residues" evidence="12">
    <location>
        <begin position="1741"/>
        <end position="1753"/>
    </location>
</feature>
<feature type="compositionally biased region" description="Polar residues" evidence="12">
    <location>
        <begin position="1421"/>
        <end position="1437"/>
    </location>
</feature>
<dbReference type="Pfam" id="PF00271">
    <property type="entry name" value="Helicase_C"/>
    <property type="match status" value="1"/>
</dbReference>
<feature type="domain" description="Helicase C-terminal" evidence="14">
    <location>
        <begin position="1077"/>
        <end position="1240"/>
    </location>
</feature>
<evidence type="ECO:0000256" key="3">
    <source>
        <dbReference type="ARBA" id="ARBA00022741"/>
    </source>
</evidence>
<feature type="compositionally biased region" description="Acidic residues" evidence="12">
    <location>
        <begin position="1626"/>
        <end position="1641"/>
    </location>
</feature>
<evidence type="ECO:0000256" key="12">
    <source>
        <dbReference type="SAM" id="MobiDB-lite"/>
    </source>
</evidence>
<dbReference type="InterPro" id="IPR036390">
    <property type="entry name" value="WH_DNA-bd_sf"/>
</dbReference>
<keyword evidence="8" id="KW-0413">Isomerase</keyword>
<dbReference type="Pfam" id="PF09382">
    <property type="entry name" value="RQC"/>
    <property type="match status" value="1"/>
</dbReference>
<dbReference type="InterPro" id="IPR001650">
    <property type="entry name" value="Helicase_C-like"/>
</dbReference>
<comment type="subcellular location">
    <subcellularLocation>
        <location evidence="1">Nucleus</location>
    </subcellularLocation>
</comment>
<evidence type="ECO:0000256" key="9">
    <source>
        <dbReference type="ARBA" id="ARBA00023242"/>
    </source>
</evidence>
<keyword evidence="7" id="KW-0238">DNA-binding</keyword>
<comment type="catalytic activity">
    <reaction evidence="10">
        <text>Couples ATP hydrolysis with the unwinding of duplex DNA by translocating in the 3'-5' direction.</text>
        <dbReference type="EC" id="5.6.2.4"/>
    </reaction>
</comment>
<evidence type="ECO:0000313" key="15">
    <source>
        <dbReference type="EMBL" id="KAK9421883.1"/>
    </source>
</evidence>
<accession>A0ABR2V4P9</accession>
<dbReference type="InterPro" id="IPR011545">
    <property type="entry name" value="DEAD/DEAH_box_helicase_dom"/>
</dbReference>
<dbReference type="PROSITE" id="PS51194">
    <property type="entry name" value="HELICASE_CTER"/>
    <property type="match status" value="1"/>
</dbReference>
<feature type="compositionally biased region" description="Polar residues" evidence="12">
    <location>
        <begin position="330"/>
        <end position="348"/>
    </location>
</feature>
<evidence type="ECO:0000256" key="8">
    <source>
        <dbReference type="ARBA" id="ARBA00023235"/>
    </source>
</evidence>
<feature type="domain" description="Helicase ATP-binding" evidence="13">
    <location>
        <begin position="889"/>
        <end position="1070"/>
    </location>
</feature>
<dbReference type="SUPFAM" id="SSF46785">
    <property type="entry name" value="Winged helix' DNA-binding domain"/>
    <property type="match status" value="1"/>
</dbReference>
<evidence type="ECO:0000256" key="4">
    <source>
        <dbReference type="ARBA" id="ARBA00022801"/>
    </source>
</evidence>
<feature type="compositionally biased region" description="Polar residues" evidence="12">
    <location>
        <begin position="640"/>
        <end position="652"/>
    </location>
</feature>
<comment type="similarity">
    <text evidence="2">Belongs to the helicase family. RecQ subfamily.</text>
</comment>
<dbReference type="SMART" id="SM00490">
    <property type="entry name" value="HELICc"/>
    <property type="match status" value="1"/>
</dbReference>
<dbReference type="Gene3D" id="1.10.10.10">
    <property type="entry name" value="Winged helix-like DNA-binding domain superfamily/Winged helix DNA-binding domain"/>
    <property type="match status" value="1"/>
</dbReference>
<name>A0ABR2V4P9_9PEZI</name>
<evidence type="ECO:0000259" key="13">
    <source>
        <dbReference type="PROSITE" id="PS51192"/>
    </source>
</evidence>
<dbReference type="PROSITE" id="PS00690">
    <property type="entry name" value="DEAH_ATP_HELICASE"/>
    <property type="match status" value="1"/>
</dbReference>
<dbReference type="InterPro" id="IPR004589">
    <property type="entry name" value="DNA_helicase_ATP-dep_RecQ"/>
</dbReference>
<feature type="region of interest" description="Disordered" evidence="12">
    <location>
        <begin position="216"/>
        <end position="236"/>
    </location>
</feature>
<feature type="compositionally biased region" description="Basic and acidic residues" evidence="12">
    <location>
        <begin position="405"/>
        <end position="426"/>
    </location>
</feature>
<reference evidence="15 16" key="1">
    <citation type="journal article" date="2024" name="J. Plant Pathol.">
        <title>Sequence and assembly of the genome of Seiridium unicorne, isolate CBS 538.82, causal agent of cypress canker disease.</title>
        <authorList>
            <person name="Scali E."/>
            <person name="Rocca G.D."/>
            <person name="Danti R."/>
            <person name="Garbelotto M."/>
            <person name="Barberini S."/>
            <person name="Baroncelli R."/>
            <person name="Emiliani G."/>
        </authorList>
    </citation>
    <scope>NUCLEOTIDE SEQUENCE [LARGE SCALE GENOMIC DNA]</scope>
    <source>
        <strain evidence="15 16">BM-138-508</strain>
    </source>
</reference>
<dbReference type="Gene3D" id="1.10.150.80">
    <property type="entry name" value="HRDC domain"/>
    <property type="match status" value="1"/>
</dbReference>
<keyword evidence="3" id="KW-0547">Nucleotide-binding</keyword>
<proteinExistence type="inferred from homology"/>
<dbReference type="Proteomes" id="UP001408356">
    <property type="component" value="Unassembled WGS sequence"/>
</dbReference>
<feature type="region of interest" description="Disordered" evidence="12">
    <location>
        <begin position="148"/>
        <end position="178"/>
    </location>
</feature>
<sequence length="1767" mass="196257">MTRNNLRENISWLLANLALSTPNAPLLPAARDLPGDISTLDFDTPFVVPPLPRTSHSGSLECSSALTPSVRQASWATATHVPTSNTRPSREDSGEEAITELEEIMGRLVPSSTRKRPSLLLQQEQFQEQLLTPASTTGVGRLQKAYSASLRSPAANTPAPRKVSPQRKTPGLKARTPNLADDEFCDTVDLTGSDDFTSSDSNAFAFGDDVKLWTEDHASRPEPVSGGRGKKRKSDEISQLLDSHAELLEDEFPDIDDFVGNTSTESVIRVTPESARKQEAPVPGNNWSTADFEFPGSQQASQVTIRESRVKRDIGEEPQSIKQSPVKGSFSHSVSEVPSASVQRTPSPTKRGFTVKEEDDERGPQSPSQPPKRSRRNSQVIQDSDDEWATPPTHNTSLITVHSTHSRDRTRGSRGDSSHSRAHERSPAIIAFDTPSKARHGDSTVSRPAPSPIKKSSQSAAFATLIDLSGPSLPNDAQPITSSQHGPAPGDDIQTALLKLFLSRPSILQRQRVLAEERLKQNRDEFRAALTSGQLGKTNALKRDKERLTRQHAALNALSDEHQSYEDLVLERDLLVEKTMEAFDQDEDTMELDRRMKELLEEIVSHESSMKSSLLKAGINDIAMFEDRGLARGGRHDSVVQATQPNRNQPQPRLSRESTLVPGGTAHVIQQTQVCRRPETPGASASHATEDIPYSRPMAKQRPRALSPASRVVATRVYQEPSSSKMMPAQYPSAPTMDDDLYDFEDEDELFGNTPAYEVSLPKRQPMENVASTRTNKIAGRVPVRGVDTFMSEDDFDDDMDMLELAQDLEFRQSSSENSSRRNDRSIFAETPGNAALVKQKTVKRIASTSSKSHFPPELMKYPWSPDVKQALKERFRMAGFRHNQLEAINTTLAGKDAFVLMPTGGGKSLCYQLPAVVKSGKTCGITIVVSPLISLMQDQVDHLVYLNIQARSFNGECEPEHRQKVLQALKESTADQYMDLLYVTPEMINKSAAFRNALKTLHRHRKLARLVIDEAHCVSQWGHDFRPDYKELGGFRREFPSVPVMALTATATLNVIVDIKHNLGIDQCQVFSQSFNRPNLYYEVRRKEKGTVNLIGELINSKYSGQTGIVYTLSRKNAESTAQKLQDLGIAAHHYHAGIEAAQKAMIQKDWQRGKIKVVVATIAFGMGIDKPDVRFVIHQTLPKSLEGYYQETGRAGRDGQPSECYLYYSYADVAQLRKMITEGEGNEEQKDRQRRMLSTVTSFAENQSDCRRVEILRYFGESFDKADCHSTCDNCKTNAVFEMKDYTDLATAVLEVIKSQKKLTLNQCTEILLGLQKKRNTETMNENTMEYFGFAKKTPKHEIHRVIDRLAAEEALREDNVFNRQIKMAFQYFFLGPNAGSFLRRQQKLMLTVQIKGGDSQAKASKPKTKASKAEKQTKLGTSMLPPSTNISSPMTKTKKQKGKGKAPVVYDDDSEEEAYDMHDNGYAKDNFVVADDSLDDDDFEEMPISGRKRQKNSIGPPIVEDARLAPLNEIHRDMITRFEQEAVGMSADLQNHYTFPSPIFTRQQLRAMAARWTLTPGAMCSIPGIDQDNVKRFGKKFLPKLKEYHMEYIDIFGDGVTNTPGKRTPRRVSAHSVVNLVSTDEEMEDAELEDEDGEDSHYFSGNASAPPLPPSVQRWNAEMDELEKKTSAAPSRSRSTSSTRGGASRFAKGGRRTYRKASGSQKGRGAAGVKKKAPSKRSSTGSARSVTGAFGSASRGGRGGSRGAGGRQTTLEGRIPLMDY</sequence>
<dbReference type="InterPro" id="IPR036388">
    <property type="entry name" value="WH-like_DNA-bd_sf"/>
</dbReference>
<dbReference type="Pfam" id="PF16124">
    <property type="entry name" value="RecQ_Zn_bind"/>
    <property type="match status" value="1"/>
</dbReference>
<feature type="compositionally biased region" description="Polar residues" evidence="12">
    <location>
        <begin position="1723"/>
        <end position="1732"/>
    </location>
</feature>
<gene>
    <name evidence="15" type="ORF">SUNI508_05183</name>
</gene>
<dbReference type="SMART" id="SM00487">
    <property type="entry name" value="DEXDc"/>
    <property type="match status" value="1"/>
</dbReference>
<dbReference type="Gene3D" id="3.40.50.300">
    <property type="entry name" value="P-loop containing nucleotide triphosphate hydrolases"/>
    <property type="match status" value="2"/>
</dbReference>
<evidence type="ECO:0000256" key="5">
    <source>
        <dbReference type="ARBA" id="ARBA00022806"/>
    </source>
</evidence>
<keyword evidence="5" id="KW-0347">Helicase</keyword>
<evidence type="ECO:0000259" key="14">
    <source>
        <dbReference type="PROSITE" id="PS51194"/>
    </source>
</evidence>
<dbReference type="PROSITE" id="PS51192">
    <property type="entry name" value="HELICASE_ATP_BIND_1"/>
    <property type="match status" value="1"/>
</dbReference>
<dbReference type="InterPro" id="IPR002464">
    <property type="entry name" value="DNA/RNA_helicase_DEAH_CS"/>
</dbReference>
<feature type="region of interest" description="Disordered" evidence="12">
    <location>
        <begin position="639"/>
        <end position="711"/>
    </location>
</feature>
<keyword evidence="16" id="KW-1185">Reference proteome</keyword>
<comment type="caution">
    <text evidence="15">The sequence shown here is derived from an EMBL/GenBank/DDBJ whole genome shotgun (WGS) entry which is preliminary data.</text>
</comment>
<organism evidence="15 16">
    <name type="scientific">Seiridium unicorne</name>
    <dbReference type="NCBI Taxonomy" id="138068"/>
    <lineage>
        <taxon>Eukaryota</taxon>
        <taxon>Fungi</taxon>
        <taxon>Dikarya</taxon>
        <taxon>Ascomycota</taxon>
        <taxon>Pezizomycotina</taxon>
        <taxon>Sordariomycetes</taxon>
        <taxon>Xylariomycetidae</taxon>
        <taxon>Amphisphaeriales</taxon>
        <taxon>Sporocadaceae</taxon>
        <taxon>Seiridium</taxon>
    </lineage>
</organism>
<evidence type="ECO:0000256" key="7">
    <source>
        <dbReference type="ARBA" id="ARBA00023125"/>
    </source>
</evidence>
<dbReference type="Pfam" id="PF00270">
    <property type="entry name" value="DEAD"/>
    <property type="match status" value="1"/>
</dbReference>
<feature type="compositionally biased region" description="Low complexity" evidence="12">
    <location>
        <begin position="1674"/>
        <end position="1692"/>
    </location>
</feature>
<evidence type="ECO:0000256" key="6">
    <source>
        <dbReference type="ARBA" id="ARBA00022840"/>
    </source>
</evidence>
<evidence type="ECO:0000313" key="16">
    <source>
        <dbReference type="Proteomes" id="UP001408356"/>
    </source>
</evidence>
<evidence type="ECO:0000256" key="11">
    <source>
        <dbReference type="ARBA" id="ARBA00034808"/>
    </source>
</evidence>
<feature type="region of interest" description="Disordered" evidence="12">
    <location>
        <begin position="1623"/>
        <end position="1767"/>
    </location>
</feature>
<dbReference type="InterPro" id="IPR032284">
    <property type="entry name" value="RecQ_Zn-bd"/>
</dbReference>
<keyword evidence="4" id="KW-0378">Hydrolase</keyword>
<evidence type="ECO:0000256" key="1">
    <source>
        <dbReference type="ARBA" id="ARBA00004123"/>
    </source>
</evidence>
<feature type="region of interest" description="Disordered" evidence="12">
    <location>
        <begin position="1398"/>
        <end position="1451"/>
    </location>
</feature>
<feature type="region of interest" description="Disordered" evidence="12">
    <location>
        <begin position="269"/>
        <end position="492"/>
    </location>
</feature>
<dbReference type="PANTHER" id="PTHR13710">
    <property type="entry name" value="DNA HELICASE RECQ FAMILY MEMBER"/>
    <property type="match status" value="1"/>
</dbReference>
<protein>
    <recommendedName>
        <fullName evidence="11">DNA 3'-5' helicase</fullName>
        <ecNumber evidence="11">5.6.2.4</ecNumber>
    </recommendedName>
</protein>
<dbReference type="SUPFAM" id="SSF52540">
    <property type="entry name" value="P-loop containing nucleoside triphosphate hydrolases"/>
    <property type="match status" value="1"/>
</dbReference>
<feature type="compositionally biased region" description="Basic and acidic residues" evidence="12">
    <location>
        <begin position="306"/>
        <end position="315"/>
    </location>
</feature>
<dbReference type="EMBL" id="JARVKF010000146">
    <property type="protein sequence ID" value="KAK9421883.1"/>
    <property type="molecule type" value="Genomic_DNA"/>
</dbReference>
<dbReference type="InterPro" id="IPR044876">
    <property type="entry name" value="HRDC_dom_sf"/>
</dbReference>
<keyword evidence="9" id="KW-0539">Nucleus</keyword>
<keyword evidence="6" id="KW-0067">ATP-binding</keyword>
<dbReference type="EC" id="5.6.2.4" evidence="11"/>
<evidence type="ECO:0000256" key="10">
    <source>
        <dbReference type="ARBA" id="ARBA00034617"/>
    </source>
</evidence>
<dbReference type="NCBIfam" id="TIGR00614">
    <property type="entry name" value="recQ_fam"/>
    <property type="match status" value="1"/>
</dbReference>
<feature type="compositionally biased region" description="Polar residues" evidence="12">
    <location>
        <begin position="296"/>
        <end position="305"/>
    </location>
</feature>
<dbReference type="SMART" id="SM00956">
    <property type="entry name" value="RQC"/>
    <property type="match status" value="1"/>
</dbReference>
<evidence type="ECO:0000256" key="2">
    <source>
        <dbReference type="ARBA" id="ARBA00005446"/>
    </source>
</evidence>
<dbReference type="CDD" id="cd18794">
    <property type="entry name" value="SF2_C_RecQ"/>
    <property type="match status" value="1"/>
</dbReference>
<dbReference type="InterPro" id="IPR014001">
    <property type="entry name" value="Helicase_ATP-bd"/>
</dbReference>
<dbReference type="PANTHER" id="PTHR13710:SF153">
    <property type="entry name" value="RECQ-LIKE DNA HELICASE BLM"/>
    <property type="match status" value="1"/>
</dbReference>
<dbReference type="InterPro" id="IPR027417">
    <property type="entry name" value="P-loop_NTPase"/>
</dbReference>
<dbReference type="InterPro" id="IPR018982">
    <property type="entry name" value="RQC_domain"/>
</dbReference>